<evidence type="ECO:0000256" key="7">
    <source>
        <dbReference type="ARBA" id="ARBA00023139"/>
    </source>
</evidence>
<dbReference type="EMBL" id="WHUG01000004">
    <property type="protein sequence ID" value="MQA39194.1"/>
    <property type="molecule type" value="Genomic_DNA"/>
</dbReference>
<name>A0A6A7N294_9BURK</name>
<evidence type="ECO:0000256" key="2">
    <source>
        <dbReference type="ARBA" id="ARBA00007613"/>
    </source>
</evidence>
<keyword evidence="6 9" id="KW-0472">Membrane</keyword>
<dbReference type="PANTHER" id="PTHR30203:SF20">
    <property type="entry name" value="MULTIDRUG RESISTANCE OUTER MEMBRANE PROTEIN MDTP-RELATED"/>
    <property type="match status" value="1"/>
</dbReference>
<feature type="signal peptide" evidence="9">
    <location>
        <begin position="1"/>
        <end position="22"/>
    </location>
</feature>
<dbReference type="SUPFAM" id="SSF56954">
    <property type="entry name" value="Outer membrane efflux proteins (OEP)"/>
    <property type="match status" value="1"/>
</dbReference>
<reference evidence="10 11" key="1">
    <citation type="submission" date="2019-10" db="EMBL/GenBank/DDBJ databases">
        <title>Two novel species isolated from a subtropical stream in China.</title>
        <authorList>
            <person name="Lu H."/>
        </authorList>
    </citation>
    <scope>NUCLEOTIDE SEQUENCE [LARGE SCALE GENOMIC DNA]</scope>
    <source>
        <strain evidence="10 11">FT29W</strain>
    </source>
</reference>
<dbReference type="Pfam" id="PF02321">
    <property type="entry name" value="OEP"/>
    <property type="match status" value="2"/>
</dbReference>
<accession>A0A6A7N294</accession>
<protein>
    <submittedName>
        <fullName evidence="10">Efflux transporter outer membrane subunit</fullName>
    </submittedName>
</protein>
<keyword evidence="8 9" id="KW-0449">Lipoprotein</keyword>
<evidence type="ECO:0000313" key="11">
    <source>
        <dbReference type="Proteomes" id="UP000440498"/>
    </source>
</evidence>
<evidence type="ECO:0000256" key="6">
    <source>
        <dbReference type="ARBA" id="ARBA00023136"/>
    </source>
</evidence>
<organism evidence="10 11">
    <name type="scientific">Rugamonas aquatica</name>
    <dbReference type="NCBI Taxonomy" id="2743357"/>
    <lineage>
        <taxon>Bacteria</taxon>
        <taxon>Pseudomonadati</taxon>
        <taxon>Pseudomonadota</taxon>
        <taxon>Betaproteobacteria</taxon>
        <taxon>Burkholderiales</taxon>
        <taxon>Oxalobacteraceae</taxon>
        <taxon>Telluria group</taxon>
        <taxon>Rugamonas</taxon>
    </lineage>
</organism>
<comment type="subcellular location">
    <subcellularLocation>
        <location evidence="9">Cell membrane</location>
        <topology evidence="9">Lipid-anchor</topology>
    </subcellularLocation>
    <subcellularLocation>
        <location evidence="1">Membrane</location>
    </subcellularLocation>
</comment>
<evidence type="ECO:0000256" key="1">
    <source>
        <dbReference type="ARBA" id="ARBA00004370"/>
    </source>
</evidence>
<dbReference type="GO" id="GO:0015562">
    <property type="term" value="F:efflux transmembrane transporter activity"/>
    <property type="evidence" value="ECO:0007669"/>
    <property type="project" value="InterPro"/>
</dbReference>
<evidence type="ECO:0000256" key="4">
    <source>
        <dbReference type="ARBA" id="ARBA00022692"/>
    </source>
</evidence>
<evidence type="ECO:0000313" key="10">
    <source>
        <dbReference type="EMBL" id="MQA39194.1"/>
    </source>
</evidence>
<proteinExistence type="inferred from homology"/>
<keyword evidence="7 9" id="KW-0564">Palmitate</keyword>
<evidence type="ECO:0000256" key="5">
    <source>
        <dbReference type="ARBA" id="ARBA00022729"/>
    </source>
</evidence>
<sequence>MKKASLPLAAALALVLAGCAHVTPDMHPPVRRDIANAELSAGIKLAHEGWPEAQWWTAYHDEQLNALIKQALAAGPTLDVAAAQIGSARSALSRTAADIGVDVSGYAGANRQRYSGTGLFPEPIGGSWFSAETLRLDARYNFDWWGKNRAQVAAAVGELNAGRAEYAEAERALAAAIAQSYFRLQGAWARLANADQLAATQAALVQDKAKRIRAGLAVADDQRAAETELSLIRKQQAQLKSDIGREREALRALAGAGSDALADLKPQPLGSAAHALPARLGMELLARRPDLQAARWKLEASLSKIDAARAAFYPDVNLTGSIGLDTVKLENLLQAASRTLYIGPTLTLPLFDSKRLDAQLDGARAHRNERIAEYNQAVIDAVREVAQDGVQLQGIEQQIVQQSAATGSARAQMASAQARLDRGLADHASVLTAQLALLKQRDADLYLQQVQLLAEVALNHALGGGYREEAPIATASK</sequence>
<evidence type="ECO:0000256" key="9">
    <source>
        <dbReference type="RuleBase" id="RU362097"/>
    </source>
</evidence>
<gene>
    <name evidence="10" type="ORF">GEV02_13640</name>
</gene>
<dbReference type="InterPro" id="IPR010131">
    <property type="entry name" value="MdtP/NodT-like"/>
</dbReference>
<dbReference type="Gene3D" id="2.20.200.10">
    <property type="entry name" value="Outer membrane efflux proteins (OEP)"/>
    <property type="match status" value="1"/>
</dbReference>
<comment type="caution">
    <text evidence="10">The sequence shown here is derived from an EMBL/GenBank/DDBJ whole genome shotgun (WGS) entry which is preliminary data.</text>
</comment>
<keyword evidence="11" id="KW-1185">Reference proteome</keyword>
<dbReference type="GO" id="GO:0005886">
    <property type="term" value="C:plasma membrane"/>
    <property type="evidence" value="ECO:0007669"/>
    <property type="project" value="UniProtKB-SubCell"/>
</dbReference>
<dbReference type="InterPro" id="IPR003423">
    <property type="entry name" value="OMP_efflux"/>
</dbReference>
<keyword evidence="5 9" id="KW-0732">Signal</keyword>
<dbReference type="AlphaFoldDB" id="A0A6A7N294"/>
<dbReference type="PROSITE" id="PS51257">
    <property type="entry name" value="PROKAR_LIPOPROTEIN"/>
    <property type="match status" value="1"/>
</dbReference>
<evidence type="ECO:0000256" key="3">
    <source>
        <dbReference type="ARBA" id="ARBA00022452"/>
    </source>
</evidence>
<dbReference type="Proteomes" id="UP000440498">
    <property type="component" value="Unassembled WGS sequence"/>
</dbReference>
<feature type="chain" id="PRO_5025707746" evidence="9">
    <location>
        <begin position="23"/>
        <end position="477"/>
    </location>
</feature>
<keyword evidence="4 9" id="KW-0812">Transmembrane</keyword>
<evidence type="ECO:0000256" key="8">
    <source>
        <dbReference type="ARBA" id="ARBA00023288"/>
    </source>
</evidence>
<dbReference type="RefSeq" id="WP_152838463.1">
    <property type="nucleotide sequence ID" value="NZ_WHUG01000004.1"/>
</dbReference>
<dbReference type="PANTHER" id="PTHR30203">
    <property type="entry name" value="OUTER MEMBRANE CATION EFFLUX PROTEIN"/>
    <property type="match status" value="1"/>
</dbReference>
<comment type="similarity">
    <text evidence="2 9">Belongs to the outer membrane factor (OMF) (TC 1.B.17) family.</text>
</comment>
<keyword evidence="3 9" id="KW-1134">Transmembrane beta strand</keyword>
<dbReference type="NCBIfam" id="TIGR01845">
    <property type="entry name" value="outer_NodT"/>
    <property type="match status" value="1"/>
</dbReference>
<dbReference type="Gene3D" id="1.20.1600.10">
    <property type="entry name" value="Outer membrane efflux proteins (OEP)"/>
    <property type="match status" value="1"/>
</dbReference>